<organism evidence="1 2">
    <name type="scientific">Actinomadura mexicana</name>
    <dbReference type="NCBI Taxonomy" id="134959"/>
    <lineage>
        <taxon>Bacteria</taxon>
        <taxon>Bacillati</taxon>
        <taxon>Actinomycetota</taxon>
        <taxon>Actinomycetes</taxon>
        <taxon>Streptosporangiales</taxon>
        <taxon>Thermomonosporaceae</taxon>
        <taxon>Actinomadura</taxon>
    </lineage>
</organism>
<evidence type="ECO:0000313" key="1">
    <source>
        <dbReference type="EMBL" id="SNR25544.1"/>
    </source>
</evidence>
<dbReference type="EMBL" id="FZNP01000001">
    <property type="protein sequence ID" value="SNR25544.1"/>
    <property type="molecule type" value="Genomic_DNA"/>
</dbReference>
<keyword evidence="2" id="KW-1185">Reference proteome</keyword>
<evidence type="ECO:0000313" key="2">
    <source>
        <dbReference type="Proteomes" id="UP000198420"/>
    </source>
</evidence>
<dbReference type="AlphaFoldDB" id="A0A238UUJ5"/>
<evidence type="ECO:0008006" key="3">
    <source>
        <dbReference type="Google" id="ProtNLM"/>
    </source>
</evidence>
<accession>A0A238UUJ5</accession>
<dbReference type="Proteomes" id="UP000198420">
    <property type="component" value="Unassembled WGS sequence"/>
</dbReference>
<gene>
    <name evidence="1" type="ORF">SAMN06265355_101415</name>
</gene>
<dbReference type="OrthoDB" id="3475201at2"/>
<proteinExistence type="predicted"/>
<dbReference type="RefSeq" id="WP_143226887.1">
    <property type="nucleotide sequence ID" value="NZ_FZNP01000001.1"/>
</dbReference>
<protein>
    <recommendedName>
        <fullName evidence="3">Tetratricopeptide repeat-containing protein</fullName>
    </recommendedName>
</protein>
<reference evidence="2" key="1">
    <citation type="submission" date="2017-06" db="EMBL/GenBank/DDBJ databases">
        <authorList>
            <person name="Varghese N."/>
            <person name="Submissions S."/>
        </authorList>
    </citation>
    <scope>NUCLEOTIDE SEQUENCE [LARGE SCALE GENOMIC DNA]</scope>
    <source>
        <strain evidence="2">DSM 44485</strain>
    </source>
</reference>
<sequence>MEIRTDGDVPNQDEIAELRARAESGDRNAAGRLGELLAKHGDLEAALHVWARAYGDASPTTRRLAELLADRGDLRAAVEVWQFSDPVRQNPSGLHEEFMAGLDVDERVDWEDDPEDWAFMERERLTSLLTDRDDEAAVA</sequence>
<name>A0A238UUJ5_9ACTN</name>